<reference evidence="6 7" key="1">
    <citation type="submission" date="2024-10" db="EMBL/GenBank/DDBJ databases">
        <authorList>
            <person name="Deangelis K."/>
            <person name="Huntemann M."/>
            <person name="Clum A."/>
            <person name="Wang J."/>
            <person name="Palaniappan K."/>
            <person name="Ritter S."/>
            <person name="Chen I.-M."/>
            <person name="Stamatis D."/>
            <person name="Reddy T."/>
            <person name="O'Malley R."/>
            <person name="Daum C."/>
            <person name="Ng V."/>
            <person name="Ivanova N."/>
            <person name="Kyrpides N."/>
            <person name="Woyke T."/>
        </authorList>
    </citation>
    <scope>NUCLEOTIDE SEQUENCE [LARGE SCALE GENOMIC DNA]</scope>
    <source>
        <strain evidence="6 7">GAS97</strain>
    </source>
</reference>
<organism evidence="6 7">
    <name type="scientific">Caballeronia udeis</name>
    <dbReference type="NCBI Taxonomy" id="1232866"/>
    <lineage>
        <taxon>Bacteria</taxon>
        <taxon>Pseudomonadati</taxon>
        <taxon>Pseudomonadota</taxon>
        <taxon>Betaproteobacteria</taxon>
        <taxon>Burkholderiales</taxon>
        <taxon>Burkholderiaceae</taxon>
        <taxon>Caballeronia</taxon>
    </lineage>
</organism>
<evidence type="ECO:0000256" key="4">
    <source>
        <dbReference type="SAM" id="Phobius"/>
    </source>
</evidence>
<evidence type="ECO:0000256" key="3">
    <source>
        <dbReference type="ARBA" id="ARBA00023136"/>
    </source>
</evidence>
<feature type="transmembrane region" description="Helical" evidence="4">
    <location>
        <begin position="305"/>
        <end position="327"/>
    </location>
</feature>
<dbReference type="Proteomes" id="UP001620514">
    <property type="component" value="Unassembled WGS sequence"/>
</dbReference>
<feature type="transmembrane region" description="Helical" evidence="4">
    <location>
        <begin position="151"/>
        <end position="173"/>
    </location>
</feature>
<dbReference type="InterPro" id="IPR020846">
    <property type="entry name" value="MFS_dom"/>
</dbReference>
<dbReference type="PANTHER" id="PTHR11360">
    <property type="entry name" value="MONOCARBOXYLATE TRANSPORTER"/>
    <property type="match status" value="1"/>
</dbReference>
<feature type="domain" description="Major facilitator superfamily (MFS) profile" evidence="5">
    <location>
        <begin position="26"/>
        <end position="422"/>
    </location>
</feature>
<feature type="transmembrane region" description="Helical" evidence="4">
    <location>
        <begin position="94"/>
        <end position="113"/>
    </location>
</feature>
<keyword evidence="7" id="KW-1185">Reference proteome</keyword>
<feature type="transmembrane region" description="Helical" evidence="4">
    <location>
        <begin position="394"/>
        <end position="415"/>
    </location>
</feature>
<evidence type="ECO:0000313" key="6">
    <source>
        <dbReference type="EMBL" id="MFK4446449.1"/>
    </source>
</evidence>
<reference evidence="6 7" key="2">
    <citation type="submission" date="2024-11" db="EMBL/GenBank/DDBJ databases">
        <title>Using genomics to understand microbial adaptation to soil warming.</title>
        <authorList>
            <person name="Deangelis K.M. PhD."/>
        </authorList>
    </citation>
    <scope>NUCLEOTIDE SEQUENCE [LARGE SCALE GENOMIC DNA]</scope>
    <source>
        <strain evidence="6 7">GAS97</strain>
    </source>
</reference>
<feature type="transmembrane region" description="Helical" evidence="4">
    <location>
        <begin position="27"/>
        <end position="47"/>
    </location>
</feature>
<keyword evidence="1 4" id="KW-0812">Transmembrane</keyword>
<feature type="transmembrane region" description="Helical" evidence="4">
    <location>
        <begin position="67"/>
        <end position="87"/>
    </location>
</feature>
<feature type="transmembrane region" description="Helical" evidence="4">
    <location>
        <begin position="333"/>
        <end position="353"/>
    </location>
</feature>
<keyword evidence="2 4" id="KW-1133">Transmembrane helix</keyword>
<keyword evidence="3 4" id="KW-0472">Membrane</keyword>
<name>A0ABW8MRX2_9BURK</name>
<evidence type="ECO:0000256" key="1">
    <source>
        <dbReference type="ARBA" id="ARBA00022692"/>
    </source>
</evidence>
<dbReference type="InterPro" id="IPR050327">
    <property type="entry name" value="Proton-linked_MCT"/>
</dbReference>
<proteinExistence type="predicted"/>
<dbReference type="InterPro" id="IPR036259">
    <property type="entry name" value="MFS_trans_sf"/>
</dbReference>
<dbReference type="RefSeq" id="WP_404611340.1">
    <property type="nucleotide sequence ID" value="NZ_JBIYDN010000026.1"/>
</dbReference>
<dbReference type="PROSITE" id="PS50850">
    <property type="entry name" value="MFS"/>
    <property type="match status" value="1"/>
</dbReference>
<protein>
    <submittedName>
        <fullName evidence="6">MFS family permease</fullName>
    </submittedName>
</protein>
<feature type="transmembrane region" description="Helical" evidence="4">
    <location>
        <begin position="119"/>
        <end position="139"/>
    </location>
</feature>
<comment type="caution">
    <text evidence="6">The sequence shown here is derived from an EMBL/GenBank/DDBJ whole genome shotgun (WGS) entry which is preliminary data.</text>
</comment>
<dbReference type="Gene3D" id="1.20.1250.20">
    <property type="entry name" value="MFS general substrate transporter like domains"/>
    <property type="match status" value="2"/>
</dbReference>
<dbReference type="Pfam" id="PF07690">
    <property type="entry name" value="MFS_1"/>
    <property type="match status" value="1"/>
</dbReference>
<feature type="transmembrane region" description="Helical" evidence="4">
    <location>
        <begin position="185"/>
        <end position="205"/>
    </location>
</feature>
<feature type="transmembrane region" description="Helical" evidence="4">
    <location>
        <begin position="365"/>
        <end position="388"/>
    </location>
</feature>
<dbReference type="InterPro" id="IPR011701">
    <property type="entry name" value="MFS"/>
</dbReference>
<accession>A0ABW8MRX2</accession>
<evidence type="ECO:0000313" key="7">
    <source>
        <dbReference type="Proteomes" id="UP001620514"/>
    </source>
</evidence>
<gene>
    <name evidence="6" type="ORF">ABH943_006481</name>
</gene>
<dbReference type="PANTHER" id="PTHR11360:SF290">
    <property type="entry name" value="MONOCARBOXYLATE MFS PERMEASE"/>
    <property type="match status" value="1"/>
</dbReference>
<dbReference type="SUPFAM" id="SSF103473">
    <property type="entry name" value="MFS general substrate transporter"/>
    <property type="match status" value="1"/>
</dbReference>
<dbReference type="EMBL" id="JBIYDN010000026">
    <property type="protein sequence ID" value="MFK4446449.1"/>
    <property type="molecule type" value="Genomic_DNA"/>
</dbReference>
<evidence type="ECO:0000259" key="5">
    <source>
        <dbReference type="PROSITE" id="PS50850"/>
    </source>
</evidence>
<feature type="transmembrane region" description="Helical" evidence="4">
    <location>
        <begin position="241"/>
        <end position="263"/>
    </location>
</feature>
<sequence>MHDREAVSPQVSPQDSPRRLAIAQWRVVFAALIGLVGGASTLTIYGLGMFVRPLQAEFGWSLTQISFANTLVSLSGIVSAFAQGILIDRFGARRVVLVSLPLLCLSFASMYFLPDSLSVFYIGWLLIPLLGAGTWVGSYAKAIAAWFDDRLGLALGVAAIGAGLGAAVIPALTHTLMVAYGWRLAYVWIGALSMIVVLPVVYFNLYDKPADRGFQWRPHMRRAGMQDRDVTVREALRQQAFWALLMAFMLLGFNTTGIALHMVPMLLRDGVSTGQAAAAQSIMGVGVILGRLAAGYLLDRLPAALVTAVSLLGPTLGFTGFALLGAHSGSMNVLAVLIGIGIGAEIDLLGFYVRRHFGTFAYGKLYCSIFAIFQFGSGVGAVGIAYGATRLNGYGPMLLLMAVFSATAIGLLATVKVVRRQSCDSFTAAENPIAKAPSR</sequence>
<feature type="transmembrane region" description="Helical" evidence="4">
    <location>
        <begin position="275"/>
        <end position="298"/>
    </location>
</feature>
<evidence type="ECO:0000256" key="2">
    <source>
        <dbReference type="ARBA" id="ARBA00022989"/>
    </source>
</evidence>